<sequence length="147" mass="16584">MPVINDLAFVRRVVRELEAAGMVTWIFGGWAEELLGLAAPRSHHDIDLLYPAPDFDQVDAFLLGGKWDEIVAKRFAHKRAFEVDGVMVELFLVQDSGDGYYTDFWGRTRHVWPDGVLGTRASGLRVASTLALTGYREAWARYQQPDS</sequence>
<dbReference type="Proteomes" id="UP001595699">
    <property type="component" value="Unassembled WGS sequence"/>
</dbReference>
<dbReference type="InterPro" id="IPR043519">
    <property type="entry name" value="NT_sf"/>
</dbReference>
<keyword evidence="2" id="KW-1185">Reference proteome</keyword>
<reference evidence="2" key="1">
    <citation type="journal article" date="2019" name="Int. J. Syst. Evol. Microbiol.">
        <title>The Global Catalogue of Microorganisms (GCM) 10K type strain sequencing project: providing services to taxonomists for standard genome sequencing and annotation.</title>
        <authorList>
            <consortium name="The Broad Institute Genomics Platform"/>
            <consortium name="The Broad Institute Genome Sequencing Center for Infectious Disease"/>
            <person name="Wu L."/>
            <person name="Ma J."/>
        </authorList>
    </citation>
    <scope>NUCLEOTIDE SEQUENCE [LARGE SCALE GENOMIC DNA]</scope>
    <source>
        <strain evidence="2">CGMCC 4.7241</strain>
    </source>
</reference>
<organism evidence="1 2">
    <name type="scientific">Tenggerimyces flavus</name>
    <dbReference type="NCBI Taxonomy" id="1708749"/>
    <lineage>
        <taxon>Bacteria</taxon>
        <taxon>Bacillati</taxon>
        <taxon>Actinomycetota</taxon>
        <taxon>Actinomycetes</taxon>
        <taxon>Propionibacteriales</taxon>
        <taxon>Nocardioidaceae</taxon>
        <taxon>Tenggerimyces</taxon>
    </lineage>
</organism>
<protein>
    <submittedName>
        <fullName evidence="1">Nucleotidyltransferase domain-containing protein</fullName>
    </submittedName>
</protein>
<dbReference type="Gene3D" id="3.30.460.40">
    <property type="match status" value="1"/>
</dbReference>
<dbReference type="SUPFAM" id="SSF81301">
    <property type="entry name" value="Nucleotidyltransferase"/>
    <property type="match status" value="1"/>
</dbReference>
<evidence type="ECO:0000313" key="2">
    <source>
        <dbReference type="Proteomes" id="UP001595699"/>
    </source>
</evidence>
<name>A0ABV7Y8Y5_9ACTN</name>
<gene>
    <name evidence="1" type="ORF">ACFOUW_09380</name>
</gene>
<dbReference type="EMBL" id="JBHRZH010000006">
    <property type="protein sequence ID" value="MFC3761052.1"/>
    <property type="molecule type" value="Genomic_DNA"/>
</dbReference>
<dbReference type="RefSeq" id="WP_205117276.1">
    <property type="nucleotide sequence ID" value="NZ_JAFBCM010000001.1"/>
</dbReference>
<proteinExistence type="predicted"/>
<dbReference type="Pfam" id="PF10706">
    <property type="entry name" value="Aminoglyc_resit"/>
    <property type="match status" value="1"/>
</dbReference>
<accession>A0ABV7Y8Y5</accession>
<evidence type="ECO:0000313" key="1">
    <source>
        <dbReference type="EMBL" id="MFC3761052.1"/>
    </source>
</evidence>
<dbReference type="InterPro" id="IPR019646">
    <property type="entry name" value="Aminoglyc_AdlTrfase"/>
</dbReference>
<comment type="caution">
    <text evidence="1">The sequence shown here is derived from an EMBL/GenBank/DDBJ whole genome shotgun (WGS) entry which is preliminary data.</text>
</comment>